<evidence type="ECO:0000313" key="2">
    <source>
        <dbReference type="Proteomes" id="UP001463665"/>
    </source>
</evidence>
<name>A0AAU6WS23_9FLAO</name>
<evidence type="ECO:0000313" key="1">
    <source>
        <dbReference type="EMBL" id="XAO75388.1"/>
    </source>
</evidence>
<proteinExistence type="predicted"/>
<protein>
    <submittedName>
        <fullName evidence="1">Uncharacterized protein</fullName>
    </submittedName>
</protein>
<dbReference type="EMBL" id="CP154834">
    <property type="protein sequence ID" value="XAO75388.1"/>
    <property type="molecule type" value="Genomic_DNA"/>
</dbReference>
<dbReference type="RefSeq" id="WP_345767112.1">
    <property type="nucleotide sequence ID" value="NZ_CP154834.1"/>
</dbReference>
<sequence>MPWIKFRAETQIKYIYENSNSHCRHILQWICFCPGKKQDTVKTKTIEGVTMTKQIFKKQSDRFVYDVASSPVAKGNTTFDLLKQTPLLSTTDDKTFKIVGKNNVLIYINGRKSNMDAESLPSS</sequence>
<dbReference type="AlphaFoldDB" id="A0AAU6WS23"/>
<dbReference type="Proteomes" id="UP001463665">
    <property type="component" value="Chromosome"/>
</dbReference>
<organism evidence="1 2">
    <name type="scientific">Chryseobacterium endophyticum</name>
    <dbReference type="NCBI Taxonomy" id="1854762"/>
    <lineage>
        <taxon>Bacteria</taxon>
        <taxon>Pseudomonadati</taxon>
        <taxon>Bacteroidota</taxon>
        <taxon>Flavobacteriia</taxon>
        <taxon>Flavobacteriales</taxon>
        <taxon>Weeksellaceae</taxon>
        <taxon>Chryseobacterium group</taxon>
        <taxon>Chryseobacterium</taxon>
    </lineage>
</organism>
<gene>
    <name evidence="1" type="ORF">AAFP95_05425</name>
</gene>
<reference evidence="1 2" key="1">
    <citation type="submission" date="2024-04" db="EMBL/GenBank/DDBJ databases">
        <title>Genome sequencing and assembly of rice foliar adapted Chryseobacterium endophyticum OsEnb-ALM-A6.</title>
        <authorList>
            <person name="Kumar S."/>
            <person name="Javed M."/>
            <person name="Chouhan V."/>
            <person name="Charishma K."/>
            <person name="Patel A."/>
            <person name="Kumar M."/>
            <person name="Sahu K.P."/>
            <person name="Kumar A."/>
        </authorList>
    </citation>
    <scope>NUCLEOTIDE SEQUENCE [LARGE SCALE GENOMIC DNA]</scope>
    <source>
        <strain evidence="1 2">OsEnb-ALM-A6</strain>
    </source>
</reference>
<accession>A0AAU6WS23</accession>
<keyword evidence="2" id="KW-1185">Reference proteome</keyword>